<comment type="caution">
    <text evidence="2">The sequence shown here is derived from an EMBL/GenBank/DDBJ whole genome shotgun (WGS) entry which is preliminary data.</text>
</comment>
<organism evidence="2 3">
    <name type="scientific">Puccinia graminis f. sp. tritici</name>
    <dbReference type="NCBI Taxonomy" id="56615"/>
    <lineage>
        <taxon>Eukaryota</taxon>
        <taxon>Fungi</taxon>
        <taxon>Dikarya</taxon>
        <taxon>Basidiomycota</taxon>
        <taxon>Pucciniomycotina</taxon>
        <taxon>Pucciniomycetes</taxon>
        <taxon>Pucciniales</taxon>
        <taxon>Pucciniaceae</taxon>
        <taxon>Puccinia</taxon>
    </lineage>
</organism>
<feature type="region of interest" description="Disordered" evidence="1">
    <location>
        <begin position="1"/>
        <end position="97"/>
    </location>
</feature>
<sequence length="186" mass="19366">MKRINAKDSSNPVNPTLNLTPSSITQSNPPSISPTLNPSITPTSTHTLNPIPPKPKNPSAAKAPTGSTSLQATAKSTNSSGPSTKHPLSLDEVATSAEKHCQSAKQAKDLAAILGAKTNKAYMERTIATNAAIRRKAEKDEETATIIEKALKADAEGNKTQAVSLGLKSDSRTQGLGGNSRCISRG</sequence>
<feature type="region of interest" description="Disordered" evidence="1">
    <location>
        <begin position="165"/>
        <end position="186"/>
    </location>
</feature>
<feature type="compositionally biased region" description="Polar residues" evidence="1">
    <location>
        <begin position="7"/>
        <end position="48"/>
    </location>
</feature>
<evidence type="ECO:0000313" key="3">
    <source>
        <dbReference type="Proteomes" id="UP000324748"/>
    </source>
</evidence>
<dbReference type="Proteomes" id="UP000324748">
    <property type="component" value="Unassembled WGS sequence"/>
</dbReference>
<dbReference type="AlphaFoldDB" id="A0A5B0N9Y6"/>
<name>A0A5B0N9Y6_PUCGR</name>
<evidence type="ECO:0000313" key="2">
    <source>
        <dbReference type="EMBL" id="KAA1085546.1"/>
    </source>
</evidence>
<reference evidence="2 3" key="1">
    <citation type="submission" date="2019-05" db="EMBL/GenBank/DDBJ databases">
        <title>Emergence of the Ug99 lineage of the wheat stem rust pathogen through somatic hybridization.</title>
        <authorList>
            <person name="Li F."/>
            <person name="Upadhyaya N.M."/>
            <person name="Sperschneider J."/>
            <person name="Matny O."/>
            <person name="Nguyen-Phuc H."/>
            <person name="Mago R."/>
            <person name="Raley C."/>
            <person name="Miller M.E."/>
            <person name="Silverstein K.A.T."/>
            <person name="Henningsen E."/>
            <person name="Hirsch C.D."/>
            <person name="Visser B."/>
            <person name="Pretorius Z.A."/>
            <person name="Steffenson B.J."/>
            <person name="Schwessinger B."/>
            <person name="Dodds P.N."/>
            <person name="Figueroa M."/>
        </authorList>
    </citation>
    <scope>NUCLEOTIDE SEQUENCE [LARGE SCALE GENOMIC DNA]</scope>
    <source>
        <strain evidence="2">21-0</strain>
    </source>
</reference>
<evidence type="ECO:0000256" key="1">
    <source>
        <dbReference type="SAM" id="MobiDB-lite"/>
    </source>
</evidence>
<dbReference type="EMBL" id="VSWC01000106">
    <property type="protein sequence ID" value="KAA1085546.1"/>
    <property type="molecule type" value="Genomic_DNA"/>
</dbReference>
<protein>
    <submittedName>
        <fullName evidence="2">Uncharacterized protein</fullName>
    </submittedName>
</protein>
<proteinExistence type="predicted"/>
<accession>A0A5B0N9Y6</accession>
<keyword evidence="3" id="KW-1185">Reference proteome</keyword>
<gene>
    <name evidence="2" type="ORF">PGT21_010639</name>
</gene>
<feature type="compositionally biased region" description="Polar residues" evidence="1">
    <location>
        <begin position="65"/>
        <end position="83"/>
    </location>
</feature>